<keyword evidence="3" id="KW-1185">Reference proteome</keyword>
<organism evidence="2 3">
    <name type="scientific">Encephalitozoon romaleae (strain SJ-2008)</name>
    <name type="common">Microsporidian parasite</name>
    <dbReference type="NCBI Taxonomy" id="1178016"/>
    <lineage>
        <taxon>Eukaryota</taxon>
        <taxon>Fungi</taxon>
        <taxon>Fungi incertae sedis</taxon>
        <taxon>Microsporidia</taxon>
        <taxon>Unikaryonidae</taxon>
        <taxon>Encephalitozoon</taxon>
    </lineage>
</organism>
<gene>
    <name evidence="2" type="ordered locus">EROM_020300</name>
</gene>
<dbReference type="KEGG" id="ero:EROM_020300"/>
<dbReference type="AlphaFoldDB" id="I7AD27"/>
<sequence>MDIKELIVRVLENRDIGMINWEVYIEGDRVDLHELSTADILKYTFPYIKGVVNDKAGNKYDGLKLFKEYCEDCEYLNLVGEETVALCRGGGRDNKIKLWRKTKEFRYDFIDWEDREWVMKLIEYFYIMSMKNIEHLNREIMLLQNKSDKNPRGNEGMECIRVDSRGRVENVLVGRNDPTMTLDEFAEKIMAEMDKDSSLPPQDETSSTSSDDDPSREKLLKRDDERDEREISRGNTTRMG</sequence>
<feature type="compositionally biased region" description="Basic and acidic residues" evidence="1">
    <location>
        <begin position="213"/>
        <end position="232"/>
    </location>
</feature>
<accession>I7AD27</accession>
<proteinExistence type="predicted"/>
<dbReference type="HOGENOM" id="CLU_088000_0_0_1"/>
<name>I7AD27_ENCRO</name>
<evidence type="ECO:0000313" key="2">
    <source>
        <dbReference type="EMBL" id="AFN82505.1"/>
    </source>
</evidence>
<dbReference type="RefSeq" id="XP_009264002.1">
    <property type="nucleotide sequence ID" value="XM_009265727.1"/>
</dbReference>
<evidence type="ECO:0000313" key="3">
    <source>
        <dbReference type="Proteomes" id="UP000010094"/>
    </source>
</evidence>
<dbReference type="OrthoDB" id="10261753at2759"/>
<dbReference type="Proteomes" id="UP000010094">
    <property type="component" value="Chromosome II"/>
</dbReference>
<protein>
    <submittedName>
        <fullName evidence="2">Uncharacterized protein</fullName>
    </submittedName>
</protein>
<feature type="region of interest" description="Disordered" evidence="1">
    <location>
        <begin position="191"/>
        <end position="240"/>
    </location>
</feature>
<dbReference type="GeneID" id="20520788"/>
<dbReference type="EMBL" id="CP003519">
    <property type="protein sequence ID" value="AFN82505.1"/>
    <property type="molecule type" value="Genomic_DNA"/>
</dbReference>
<reference evidence="2 3" key="1">
    <citation type="journal article" date="2012" name="Proc. Natl. Acad. Sci. U.S.A.">
        <title>Gain and loss of multiple functionally related, horizontally transferred genes in the reduced genomes of two microsporidian parasites.</title>
        <authorList>
            <person name="Pombert J.-F."/>
            <person name="Selman M."/>
            <person name="Burki F."/>
            <person name="Bardell F.T."/>
            <person name="Farinelli L."/>
            <person name="Solter L.F."/>
            <person name="Whitman D.W."/>
            <person name="Weiss L.M."/>
            <person name="Corradi N."/>
            <person name="Keeling P.J."/>
        </authorList>
    </citation>
    <scope>NUCLEOTIDE SEQUENCE [LARGE SCALE GENOMIC DNA]</scope>
    <source>
        <strain evidence="2 3">SJ-2008</strain>
    </source>
</reference>
<dbReference type="VEuPathDB" id="MicrosporidiaDB:EROM_020300"/>
<evidence type="ECO:0000256" key="1">
    <source>
        <dbReference type="SAM" id="MobiDB-lite"/>
    </source>
</evidence>